<dbReference type="AlphaFoldDB" id="G7E716"/>
<dbReference type="InParanoid" id="G7E716"/>
<comment type="caution">
    <text evidence="2">The sequence shown here is derived from an EMBL/GenBank/DDBJ whole genome shotgun (WGS) entry which is preliminary data.</text>
</comment>
<name>G7E716_MIXOS</name>
<reference evidence="2 3" key="1">
    <citation type="journal article" date="2011" name="J. Gen. Appl. Microbiol.">
        <title>Draft genome sequencing of the enigmatic basidiomycete Mixia osmundae.</title>
        <authorList>
            <person name="Nishida H."/>
            <person name="Nagatsuka Y."/>
            <person name="Sugiyama J."/>
        </authorList>
    </citation>
    <scope>NUCLEOTIDE SEQUENCE [LARGE SCALE GENOMIC DNA]</scope>
    <source>
        <strain evidence="3">CBS 9802 / IAM 14324 / JCM 22182 / KY 12970</strain>
    </source>
</reference>
<organism evidence="2 3">
    <name type="scientific">Mixia osmundae (strain CBS 9802 / IAM 14324 / JCM 22182 / KY 12970)</name>
    <dbReference type="NCBI Taxonomy" id="764103"/>
    <lineage>
        <taxon>Eukaryota</taxon>
        <taxon>Fungi</taxon>
        <taxon>Dikarya</taxon>
        <taxon>Basidiomycota</taxon>
        <taxon>Pucciniomycotina</taxon>
        <taxon>Mixiomycetes</taxon>
        <taxon>Mixiales</taxon>
        <taxon>Mixiaceae</taxon>
        <taxon>Mixia</taxon>
    </lineage>
</organism>
<evidence type="ECO:0008006" key="4">
    <source>
        <dbReference type="Google" id="ProtNLM"/>
    </source>
</evidence>
<evidence type="ECO:0000313" key="3">
    <source>
        <dbReference type="Proteomes" id="UP000009131"/>
    </source>
</evidence>
<dbReference type="HOGENOM" id="CLU_1082157_0_0_1"/>
<protein>
    <recommendedName>
        <fullName evidence="4">Integrase zinc-binding domain-containing protein</fullName>
    </recommendedName>
</protein>
<dbReference type="eggNOG" id="ENOG502S4YJ">
    <property type="taxonomic scope" value="Eukaryota"/>
</dbReference>
<proteinExistence type="predicted"/>
<dbReference type="STRING" id="764103.G7E716"/>
<reference evidence="2 3" key="2">
    <citation type="journal article" date="2012" name="Open Biol.">
        <title>Characteristics of nucleosomes and linker DNA regions on the genome of the basidiomycete Mixia osmundae revealed by mono- and dinucleosome mapping.</title>
        <authorList>
            <person name="Nishida H."/>
            <person name="Kondo S."/>
            <person name="Matsumoto T."/>
            <person name="Suzuki Y."/>
            <person name="Yoshikawa H."/>
            <person name="Taylor T.D."/>
            <person name="Sugiyama J."/>
        </authorList>
    </citation>
    <scope>NUCLEOTIDE SEQUENCE [LARGE SCALE GENOMIC DNA]</scope>
    <source>
        <strain evidence="3">CBS 9802 / IAM 14324 / JCM 22182 / KY 12970</strain>
    </source>
</reference>
<dbReference type="Proteomes" id="UP000009131">
    <property type="component" value="Unassembled WGS sequence"/>
</dbReference>
<feature type="region of interest" description="Disordered" evidence="1">
    <location>
        <begin position="226"/>
        <end position="249"/>
    </location>
</feature>
<keyword evidence="3" id="KW-1185">Reference proteome</keyword>
<sequence length="257" mass="28806">MPRKTSKGMPDEHEFADQLQEYTSSLHHTKQNRTLVDRATYHDLIDYLSGDDDNMREPRFRQWADKFFSLRNAPRQANVIELVAGPQDLPVARTEDLYEILVRGHSSHGGRDKTSAAVRSKWSYIPKDVVGRFVKICPTCQSRRAVVKAPRLPVRTSTTPEPPARTASATTPPMLLLGLHHTTPLITQPLANTILAPVQSSTSPASSLERLSDAVFDRRESVYSYTSSEGDHSSVDTSPPTPFKPTARDNFLYYSPM</sequence>
<evidence type="ECO:0000313" key="2">
    <source>
        <dbReference type="EMBL" id="GAA98626.1"/>
    </source>
</evidence>
<dbReference type="OrthoDB" id="2499658at2759"/>
<evidence type="ECO:0000256" key="1">
    <source>
        <dbReference type="SAM" id="MobiDB-lite"/>
    </source>
</evidence>
<accession>G7E716</accession>
<dbReference type="EMBL" id="BABT02000153">
    <property type="protein sequence ID" value="GAA98626.1"/>
    <property type="molecule type" value="Genomic_DNA"/>
</dbReference>
<dbReference type="RefSeq" id="XP_014567567.1">
    <property type="nucleotide sequence ID" value="XM_014712081.1"/>
</dbReference>
<gene>
    <name evidence="2" type="primary">Mo05313</name>
    <name evidence="2" type="ORF">E5Q_05313</name>
</gene>